<dbReference type="EMBL" id="SGXA01000001">
    <property type="protein sequence ID" value="RZS75395.1"/>
    <property type="molecule type" value="Genomic_DNA"/>
</dbReference>
<dbReference type="RefSeq" id="WP_130539767.1">
    <property type="nucleotide sequence ID" value="NZ_CP042431.1"/>
</dbReference>
<feature type="transmembrane region" description="Helical" evidence="1">
    <location>
        <begin position="233"/>
        <end position="251"/>
    </location>
</feature>
<accession>A0A4Q7N3G2</accession>
<proteinExistence type="predicted"/>
<feature type="transmembrane region" description="Helical" evidence="1">
    <location>
        <begin position="116"/>
        <end position="139"/>
    </location>
</feature>
<keyword evidence="1" id="KW-1133">Transmembrane helix</keyword>
<protein>
    <submittedName>
        <fullName evidence="3">ABC-2 type transport system permease protein</fullName>
    </submittedName>
</protein>
<dbReference type="InterPro" id="IPR019196">
    <property type="entry name" value="ABC_transp_unknown"/>
</dbReference>
<dbReference type="PANTHER" id="PTHR43471:SF10">
    <property type="entry name" value="SLL1107 PROTEIN"/>
    <property type="match status" value="1"/>
</dbReference>
<evidence type="ECO:0000313" key="4">
    <source>
        <dbReference type="Proteomes" id="UP000293874"/>
    </source>
</evidence>
<dbReference type="PANTHER" id="PTHR43471">
    <property type="entry name" value="ABC TRANSPORTER PERMEASE"/>
    <property type="match status" value="1"/>
</dbReference>
<name>A0A4Q7N3G2_9BACT</name>
<dbReference type="Pfam" id="PF09822">
    <property type="entry name" value="ABC_transp_aux"/>
    <property type="match status" value="1"/>
</dbReference>
<organism evidence="3 4">
    <name type="scientific">Pseudobacter ginsenosidimutans</name>
    <dbReference type="NCBI Taxonomy" id="661488"/>
    <lineage>
        <taxon>Bacteria</taxon>
        <taxon>Pseudomonadati</taxon>
        <taxon>Bacteroidota</taxon>
        <taxon>Chitinophagia</taxon>
        <taxon>Chitinophagales</taxon>
        <taxon>Chitinophagaceae</taxon>
        <taxon>Pseudobacter</taxon>
    </lineage>
</organism>
<feature type="domain" description="ABC-type uncharacterised transport system" evidence="2">
    <location>
        <begin position="464"/>
        <end position="551"/>
    </location>
</feature>
<dbReference type="AlphaFoldDB" id="A0A4Q7N3G2"/>
<dbReference type="Proteomes" id="UP000293874">
    <property type="component" value="Unassembled WGS sequence"/>
</dbReference>
<comment type="caution">
    <text evidence="3">The sequence shown here is derived from an EMBL/GenBank/DDBJ whole genome shotgun (WGS) entry which is preliminary data.</text>
</comment>
<feature type="transmembrane region" description="Helical" evidence="1">
    <location>
        <begin position="12"/>
        <end position="36"/>
    </location>
</feature>
<feature type="transmembrane region" description="Helical" evidence="1">
    <location>
        <begin position="263"/>
        <end position="281"/>
    </location>
</feature>
<keyword evidence="1" id="KW-0472">Membrane</keyword>
<dbReference type="OrthoDB" id="9794512at2"/>
<dbReference type="GO" id="GO:0005886">
    <property type="term" value="C:plasma membrane"/>
    <property type="evidence" value="ECO:0007669"/>
    <property type="project" value="UniProtKB-SubCell"/>
</dbReference>
<dbReference type="Pfam" id="PF12679">
    <property type="entry name" value="ABC2_membrane_2"/>
    <property type="match status" value="1"/>
</dbReference>
<reference evidence="3 4" key="1">
    <citation type="submission" date="2019-02" db="EMBL/GenBank/DDBJ databases">
        <title>Genomic Encyclopedia of Type Strains, Phase IV (KMG-IV): sequencing the most valuable type-strain genomes for metagenomic binning, comparative biology and taxonomic classification.</title>
        <authorList>
            <person name="Goeker M."/>
        </authorList>
    </citation>
    <scope>NUCLEOTIDE SEQUENCE [LARGE SCALE GENOMIC DNA]</scope>
    <source>
        <strain evidence="3 4">DSM 18116</strain>
    </source>
</reference>
<dbReference type="GO" id="GO:0140359">
    <property type="term" value="F:ABC-type transporter activity"/>
    <property type="evidence" value="ECO:0007669"/>
    <property type="project" value="InterPro"/>
</dbReference>
<evidence type="ECO:0000313" key="3">
    <source>
        <dbReference type="EMBL" id="RZS75395.1"/>
    </source>
</evidence>
<sequence>MKIIYKIAKAELRNLFYSPVAWFVIFLFFLTVSLIFTKSLDFISNMQEAMSDLDSNWSGIDSSISSMLFDNITDTGNQYFYLFIPLLTMGLINREISNGTIRLLYSSPVTTREIVLGKYLGIVLFNMLLIGIIAIFLLASTTLIPAAEFKLALSIIFMYFLMVNAMAAIGLFISCLTGYQIVAAIITFAVFYLLANISNLWQQYDLIRDITHYLAITRKGSNLLKGLITSRDIIYFLMVISLFLGYTMIRLKNTQQPQSWSMNAFRYASLTLIVIIVGYFTSRPGYIAYYDATNRQTNTLHPAIQETIKEMDGSPLTVTLYTNLLDGNATSHGLPQNRNTYIWEVWEPYIRFYPNIKFRYEYYYDVTQRNHDFYTRKYPGKSLEEIVAIEAEMLEIRPSIFKTPEEMRKIINLMPEDVHLVMQLEYKGKKEFLRTYEGNSPWPLPNHFAATFKRLTRHKEVKMAFVTGHYERNILSWAGREFGWNTTSKKGKRALINEGVDADTISLLHQEIPSGIDALVVADPKSPYSQEEQQKLIDYLRKGGNAVFFTEIKKQFILAPVLQSIGVYPENGVIVRPDKHEMPHIFQTMLTDSGNYLAKELVMENFQRYRKGGAYVMNEGALNLSYQEIDGFKIEPIISKSGNDGTWIENGLLTVDSAPPVFSPVEGDIKKNEYVIGLKLSRKIGNKEQRIIVTGDADFMTSTRGRKGGHNLALYSWPLYNQYPVYGNLAEPEDRMVKISNHKARLLTLIAAYGCSALLLLFAIVLLVRRKRK</sequence>
<evidence type="ECO:0000256" key="1">
    <source>
        <dbReference type="SAM" id="Phobius"/>
    </source>
</evidence>
<keyword evidence="4" id="KW-1185">Reference proteome</keyword>
<gene>
    <name evidence="3" type="ORF">EV199_1260</name>
</gene>
<feature type="transmembrane region" description="Helical" evidence="1">
    <location>
        <begin position="746"/>
        <end position="768"/>
    </location>
</feature>
<keyword evidence="1" id="KW-0812">Transmembrane</keyword>
<feature type="transmembrane region" description="Helical" evidence="1">
    <location>
        <begin position="151"/>
        <end position="174"/>
    </location>
</feature>
<evidence type="ECO:0000259" key="2">
    <source>
        <dbReference type="Pfam" id="PF09822"/>
    </source>
</evidence>
<feature type="transmembrane region" description="Helical" evidence="1">
    <location>
        <begin position="181"/>
        <end position="201"/>
    </location>
</feature>